<name>A0A392SNB2_9FABA</name>
<sequence>HSLVQRRSRFSFGALGGPDDIEARETLSQVLRAIHGRTILEFVDSGESALVFEDLVKLRDSYSTSGSWIVDLHDALNARRQDHRIWR</sequence>
<feature type="non-terminal residue" evidence="1">
    <location>
        <position position="1"/>
    </location>
</feature>
<dbReference type="AlphaFoldDB" id="A0A392SNB2"/>
<dbReference type="Proteomes" id="UP000265520">
    <property type="component" value="Unassembled WGS sequence"/>
</dbReference>
<reference evidence="1 2" key="1">
    <citation type="journal article" date="2018" name="Front. Plant Sci.">
        <title>Red Clover (Trifolium pratense) and Zigzag Clover (T. medium) - A Picture of Genomic Similarities and Differences.</title>
        <authorList>
            <person name="Dluhosova J."/>
            <person name="Istvanek J."/>
            <person name="Nedelnik J."/>
            <person name="Repkova J."/>
        </authorList>
    </citation>
    <scope>NUCLEOTIDE SEQUENCE [LARGE SCALE GENOMIC DNA]</scope>
    <source>
        <strain evidence="2">cv. 10/8</strain>
        <tissue evidence="1">Leaf</tissue>
    </source>
</reference>
<proteinExistence type="predicted"/>
<dbReference type="EMBL" id="LXQA010415528">
    <property type="protein sequence ID" value="MCI50373.1"/>
    <property type="molecule type" value="Genomic_DNA"/>
</dbReference>
<organism evidence="1 2">
    <name type="scientific">Trifolium medium</name>
    <dbReference type="NCBI Taxonomy" id="97028"/>
    <lineage>
        <taxon>Eukaryota</taxon>
        <taxon>Viridiplantae</taxon>
        <taxon>Streptophyta</taxon>
        <taxon>Embryophyta</taxon>
        <taxon>Tracheophyta</taxon>
        <taxon>Spermatophyta</taxon>
        <taxon>Magnoliopsida</taxon>
        <taxon>eudicotyledons</taxon>
        <taxon>Gunneridae</taxon>
        <taxon>Pentapetalae</taxon>
        <taxon>rosids</taxon>
        <taxon>fabids</taxon>
        <taxon>Fabales</taxon>
        <taxon>Fabaceae</taxon>
        <taxon>Papilionoideae</taxon>
        <taxon>50 kb inversion clade</taxon>
        <taxon>NPAAA clade</taxon>
        <taxon>Hologalegina</taxon>
        <taxon>IRL clade</taxon>
        <taxon>Trifolieae</taxon>
        <taxon>Trifolium</taxon>
    </lineage>
</organism>
<evidence type="ECO:0000313" key="1">
    <source>
        <dbReference type="EMBL" id="MCI50373.1"/>
    </source>
</evidence>
<protein>
    <submittedName>
        <fullName evidence="1">Uncharacterized protein</fullName>
    </submittedName>
</protein>
<keyword evidence="2" id="KW-1185">Reference proteome</keyword>
<comment type="caution">
    <text evidence="1">The sequence shown here is derived from an EMBL/GenBank/DDBJ whole genome shotgun (WGS) entry which is preliminary data.</text>
</comment>
<accession>A0A392SNB2</accession>
<evidence type="ECO:0000313" key="2">
    <source>
        <dbReference type="Proteomes" id="UP000265520"/>
    </source>
</evidence>